<dbReference type="GO" id="GO:0003690">
    <property type="term" value="F:double-stranded DNA binding"/>
    <property type="evidence" value="ECO:0007669"/>
    <property type="project" value="TreeGrafter"/>
</dbReference>
<dbReference type="OrthoDB" id="9836166at2759"/>
<dbReference type="PROSITE" id="PS50824">
    <property type="entry name" value="DAPIN"/>
    <property type="match status" value="1"/>
</dbReference>
<dbReference type="GO" id="GO:0005829">
    <property type="term" value="C:cytosol"/>
    <property type="evidence" value="ECO:0007669"/>
    <property type="project" value="TreeGrafter"/>
</dbReference>
<evidence type="ECO:0000259" key="5">
    <source>
        <dbReference type="PROSITE" id="PS50824"/>
    </source>
</evidence>
<evidence type="ECO:0000256" key="2">
    <source>
        <dbReference type="ARBA" id="ARBA00008647"/>
    </source>
</evidence>
<reference evidence="8" key="1">
    <citation type="submission" date="2025-08" db="UniProtKB">
        <authorList>
            <consortium name="RefSeq"/>
        </authorList>
    </citation>
    <scope>IDENTIFICATION</scope>
</reference>
<dbReference type="SMART" id="SM01289">
    <property type="entry name" value="PYRIN"/>
    <property type="match status" value="1"/>
</dbReference>
<comment type="similarity">
    <text evidence="2">Belongs to the HIN-200 family.</text>
</comment>
<evidence type="ECO:0000256" key="4">
    <source>
        <dbReference type="SAM" id="MobiDB-lite"/>
    </source>
</evidence>
<dbReference type="FunFam" id="2.40.50.140:FF:000105">
    <property type="entry name" value="Myeloid cell nuclear differentiation antigen"/>
    <property type="match status" value="1"/>
</dbReference>
<organism evidence="7 8">
    <name type="scientific">Carlito syrichta</name>
    <name type="common">Philippine tarsier</name>
    <name type="synonym">Tarsius syrichta</name>
    <dbReference type="NCBI Taxonomy" id="1868482"/>
    <lineage>
        <taxon>Eukaryota</taxon>
        <taxon>Metazoa</taxon>
        <taxon>Chordata</taxon>
        <taxon>Craniata</taxon>
        <taxon>Vertebrata</taxon>
        <taxon>Euteleostomi</taxon>
        <taxon>Mammalia</taxon>
        <taxon>Eutheria</taxon>
        <taxon>Euarchontoglires</taxon>
        <taxon>Primates</taxon>
        <taxon>Haplorrhini</taxon>
        <taxon>Tarsiiformes</taxon>
        <taxon>Tarsiidae</taxon>
        <taxon>Carlito</taxon>
    </lineage>
</organism>
<comment type="subcellular location">
    <subcellularLocation>
        <location evidence="1">Nucleus</location>
    </subcellularLocation>
</comment>
<dbReference type="InterPro" id="IPR004020">
    <property type="entry name" value="DAPIN"/>
</dbReference>
<dbReference type="FunFam" id="2.40.50.140:FF:000101">
    <property type="entry name" value="Myeloid cell nuclear differentiation antigen"/>
    <property type="match status" value="1"/>
</dbReference>
<sequence>MVSEYKRIVLLKGLEQLSDHHFIIVKSLLADDLNLNKKTQDKYTRVMVCNLLEKKFKGAACVNKLIELFKYMELHDLVNNLRKEKSKVARKIKRTTLAKKRNQEGVGPAAHVPTTSHTLTSEGGEKTSVVQKRKSITKEKTKAKSNKTSQEKSQPPCPSEASTSATMGHPPPVQIPLSTPSNTSQISSTRPSNASLTQNQKAPAKCQGTSRRSVLQKDPMIVMVLKAAEPFKYECPEKGKNMMFHATVASESQFFQVKVFNTKLKEKFIKKKAIAISNYFECKGILEINKASSVSEVGLDQKIEVPSSIIKRANATPKIIHLHKQASGTIVYGLFTLQKKIVNKKNTIYEIQDNTGKMDVVGNGKWHNLKCQEGDKLRLFCFQLRTVDYKLKLMCGIHSFMKVIKAQKRKKGPVNSI</sequence>
<keyword evidence="3" id="KW-0539">Nucleus</keyword>
<dbReference type="PANTHER" id="PTHR12200:SF25">
    <property type="entry name" value="PYRIN AND HIN DOMAIN-CONTAINING PROTEIN 1"/>
    <property type="match status" value="1"/>
</dbReference>
<dbReference type="GO" id="GO:0035458">
    <property type="term" value="P:cellular response to interferon-beta"/>
    <property type="evidence" value="ECO:0007669"/>
    <property type="project" value="InterPro"/>
</dbReference>
<proteinExistence type="inferred from homology"/>
<dbReference type="SUPFAM" id="SSF159141">
    <property type="entry name" value="HIN-2000 domain-like"/>
    <property type="match status" value="2"/>
</dbReference>
<dbReference type="GO" id="GO:0005730">
    <property type="term" value="C:nucleolus"/>
    <property type="evidence" value="ECO:0007669"/>
    <property type="project" value="TreeGrafter"/>
</dbReference>
<dbReference type="PROSITE" id="PS50834">
    <property type="entry name" value="HIN_200"/>
    <property type="match status" value="1"/>
</dbReference>
<dbReference type="Pfam" id="PF02760">
    <property type="entry name" value="HIN"/>
    <property type="match status" value="1"/>
</dbReference>
<dbReference type="Gene3D" id="2.40.50.140">
    <property type="entry name" value="Nucleic acid-binding proteins"/>
    <property type="match status" value="2"/>
</dbReference>
<name>A0A1U7TY11_CARSF</name>
<dbReference type="Gene3D" id="1.10.533.10">
    <property type="entry name" value="Death Domain, Fas"/>
    <property type="match status" value="1"/>
</dbReference>
<dbReference type="CTD" id="4332"/>
<evidence type="ECO:0000256" key="3">
    <source>
        <dbReference type="ARBA" id="ARBA00023242"/>
    </source>
</evidence>
<dbReference type="InterPro" id="IPR012340">
    <property type="entry name" value="NA-bd_OB-fold"/>
</dbReference>
<dbReference type="GO" id="GO:0005654">
    <property type="term" value="C:nucleoplasm"/>
    <property type="evidence" value="ECO:0007669"/>
    <property type="project" value="TreeGrafter"/>
</dbReference>
<dbReference type="PANTHER" id="PTHR12200">
    <property type="entry name" value="INTERFERON-INDUCIBLE PROTEIN AIM2 FAMILY MEMBER"/>
    <property type="match status" value="1"/>
</dbReference>
<dbReference type="GeneID" id="103266940"/>
<evidence type="ECO:0000313" key="8">
    <source>
        <dbReference type="RefSeq" id="XP_008062740.1"/>
    </source>
</evidence>
<feature type="compositionally biased region" description="Polar residues" evidence="4">
    <location>
        <begin position="176"/>
        <end position="212"/>
    </location>
</feature>
<evidence type="ECO:0000313" key="7">
    <source>
        <dbReference type="Proteomes" id="UP000189704"/>
    </source>
</evidence>
<feature type="domain" description="Pyrin" evidence="5">
    <location>
        <begin position="1"/>
        <end position="87"/>
    </location>
</feature>
<dbReference type="InterPro" id="IPR004021">
    <property type="entry name" value="HIN200/IF120x"/>
</dbReference>
<accession>A0A1U7TY11</accession>
<gene>
    <name evidence="8" type="primary">MNDA</name>
</gene>
<keyword evidence="7" id="KW-1185">Reference proteome</keyword>
<dbReference type="STRING" id="1868482.ENSTSYP00000007326"/>
<dbReference type="InterPro" id="IPR040205">
    <property type="entry name" value="HIN-200"/>
</dbReference>
<evidence type="ECO:0000259" key="6">
    <source>
        <dbReference type="PROSITE" id="PS50834"/>
    </source>
</evidence>
<dbReference type="GO" id="GO:0002218">
    <property type="term" value="P:activation of innate immune response"/>
    <property type="evidence" value="ECO:0007669"/>
    <property type="project" value="InterPro"/>
</dbReference>
<dbReference type="AlphaFoldDB" id="A0A1U7TY11"/>
<dbReference type="CDD" id="cd08305">
    <property type="entry name" value="Pyrin"/>
    <property type="match status" value="1"/>
</dbReference>
<dbReference type="KEGG" id="csyr:103266940"/>
<feature type="region of interest" description="Disordered" evidence="4">
    <location>
        <begin position="93"/>
        <end position="212"/>
    </location>
</feature>
<dbReference type="InterPro" id="IPR011029">
    <property type="entry name" value="DEATH-like_dom_sf"/>
</dbReference>
<dbReference type="Pfam" id="PF02758">
    <property type="entry name" value="PYRIN"/>
    <property type="match status" value="1"/>
</dbReference>
<feature type="domain" description="HIN-200" evidence="6">
    <location>
        <begin position="204"/>
        <end position="404"/>
    </location>
</feature>
<dbReference type="SUPFAM" id="SSF47986">
    <property type="entry name" value="DEATH domain"/>
    <property type="match status" value="1"/>
</dbReference>
<evidence type="ECO:0000256" key="1">
    <source>
        <dbReference type="ARBA" id="ARBA00004123"/>
    </source>
</evidence>
<protein>
    <submittedName>
        <fullName evidence="8">Myeloid cell nuclear differentiation antigen</fullName>
    </submittedName>
</protein>
<dbReference type="Proteomes" id="UP000189704">
    <property type="component" value="Unplaced"/>
</dbReference>
<dbReference type="RefSeq" id="XP_008062740.1">
    <property type="nucleotide sequence ID" value="XM_008064549.1"/>
</dbReference>